<organism evidence="2 3">
    <name type="scientific">Pseudomonas borbori</name>
    <dbReference type="NCBI Taxonomy" id="289003"/>
    <lineage>
        <taxon>Bacteria</taxon>
        <taxon>Pseudomonadati</taxon>
        <taxon>Pseudomonadota</taxon>
        <taxon>Gammaproteobacteria</taxon>
        <taxon>Pseudomonadales</taxon>
        <taxon>Pseudomonadaceae</taxon>
        <taxon>Pseudomonas</taxon>
    </lineage>
</organism>
<evidence type="ECO:0000259" key="1">
    <source>
        <dbReference type="Pfam" id="PF18226"/>
    </source>
</evidence>
<name>A0A1I5Q6M9_9PSED</name>
<keyword evidence="3" id="KW-1185">Reference proteome</keyword>
<evidence type="ECO:0000313" key="2">
    <source>
        <dbReference type="EMBL" id="SFP42008.1"/>
    </source>
</evidence>
<dbReference type="InterPro" id="IPR040654">
    <property type="entry name" value="QslA"/>
</dbReference>
<accession>A0A1I5Q6M9</accession>
<dbReference type="AlphaFoldDB" id="A0A1I5Q6M9"/>
<sequence length="98" mass="11129">MNKPFTSFLPSHDGQRSAVIEWPWDCQQAFDKGVACAQIWLSNNDTGWLWADLILERDVLPGGLQRRAFEVGFLSRVHQRLCSPFGGNHQARKTCLSL</sequence>
<protein>
    <recommendedName>
        <fullName evidence="1">LasR-specific antiactivator QslA domain-containing protein</fullName>
    </recommendedName>
</protein>
<dbReference type="EMBL" id="FOWX01000010">
    <property type="protein sequence ID" value="SFP42008.1"/>
    <property type="molecule type" value="Genomic_DNA"/>
</dbReference>
<reference evidence="3" key="1">
    <citation type="submission" date="2016-10" db="EMBL/GenBank/DDBJ databases">
        <authorList>
            <person name="Varghese N."/>
            <person name="Submissions S."/>
        </authorList>
    </citation>
    <scope>NUCLEOTIDE SEQUENCE [LARGE SCALE GENOMIC DNA]</scope>
    <source>
        <strain evidence="3">DSM 17834</strain>
    </source>
</reference>
<proteinExistence type="predicted"/>
<dbReference type="RefSeq" id="WP_090500197.1">
    <property type="nucleotide sequence ID" value="NZ_FOWX01000010.1"/>
</dbReference>
<evidence type="ECO:0000313" key="3">
    <source>
        <dbReference type="Proteomes" id="UP000198784"/>
    </source>
</evidence>
<gene>
    <name evidence="2" type="ORF">SAMN05216190_11031</name>
</gene>
<feature type="domain" description="LasR-specific antiactivator QslA" evidence="1">
    <location>
        <begin position="11"/>
        <end position="81"/>
    </location>
</feature>
<dbReference type="OrthoDB" id="6997138at2"/>
<dbReference type="Pfam" id="PF18226">
    <property type="entry name" value="QslA"/>
    <property type="match status" value="1"/>
</dbReference>
<dbReference type="Proteomes" id="UP000198784">
    <property type="component" value="Unassembled WGS sequence"/>
</dbReference>